<dbReference type="InterPro" id="IPR001268">
    <property type="entry name" value="NADH_UbQ_OxRdtase_30kDa_su"/>
</dbReference>
<dbReference type="Pfam" id="PF00329">
    <property type="entry name" value="Complex1_30kDa"/>
    <property type="match status" value="1"/>
</dbReference>
<keyword evidence="7" id="KW-1278">Translocase</keyword>
<evidence type="ECO:0000256" key="11">
    <source>
        <dbReference type="ARBA" id="ARBA00038617"/>
    </source>
</evidence>
<dbReference type="GO" id="GO:0051287">
    <property type="term" value="F:NAD binding"/>
    <property type="evidence" value="ECO:0007669"/>
    <property type="project" value="InterPro"/>
</dbReference>
<dbReference type="InterPro" id="IPR001135">
    <property type="entry name" value="NADH_Q_OxRdtase_suD"/>
</dbReference>
<evidence type="ECO:0000256" key="10">
    <source>
        <dbReference type="ARBA" id="ARBA00023268"/>
    </source>
</evidence>
<dbReference type="InterPro" id="IPR029014">
    <property type="entry name" value="NiFe-Hase_large"/>
</dbReference>
<dbReference type="GO" id="GO:0005886">
    <property type="term" value="C:plasma membrane"/>
    <property type="evidence" value="ECO:0007669"/>
    <property type="project" value="UniProtKB-SubCell"/>
</dbReference>
<keyword evidence="10" id="KW-0511">Multifunctional enzyme</keyword>
<name>A0A0G9JVB5_9BACT</name>
<keyword evidence="8" id="KW-0520">NAD</keyword>
<dbReference type="RefSeq" id="WP_046997059.1">
    <property type="nucleotide sequence ID" value="NZ_JAIQ01000131.1"/>
</dbReference>
<dbReference type="EMBL" id="JAIQ01000131">
    <property type="protein sequence ID" value="KLD98211.1"/>
    <property type="molecule type" value="Genomic_DNA"/>
</dbReference>
<comment type="caution">
    <text evidence="15">The sequence shown here is derived from an EMBL/GenBank/DDBJ whole genome shotgun (WGS) entry which is preliminary data.</text>
</comment>
<evidence type="ECO:0000256" key="2">
    <source>
        <dbReference type="ARBA" id="ARBA00010019"/>
    </source>
</evidence>
<evidence type="ECO:0000259" key="14">
    <source>
        <dbReference type="Pfam" id="PF00346"/>
    </source>
</evidence>
<evidence type="ECO:0000313" key="16">
    <source>
        <dbReference type="Proteomes" id="UP000035514"/>
    </source>
</evidence>
<evidence type="ECO:0000259" key="13">
    <source>
        <dbReference type="Pfam" id="PF00329"/>
    </source>
</evidence>
<evidence type="ECO:0000256" key="8">
    <source>
        <dbReference type="ARBA" id="ARBA00023027"/>
    </source>
</evidence>
<evidence type="ECO:0000256" key="5">
    <source>
        <dbReference type="ARBA" id="ARBA00022519"/>
    </source>
</evidence>
<evidence type="ECO:0000256" key="3">
    <source>
        <dbReference type="ARBA" id="ARBA00022448"/>
    </source>
</evidence>
<evidence type="ECO:0000313" key="15">
    <source>
        <dbReference type="EMBL" id="KLD98211.1"/>
    </source>
</evidence>
<dbReference type="GO" id="GO:0030964">
    <property type="term" value="C:NADH dehydrogenase complex"/>
    <property type="evidence" value="ECO:0007669"/>
    <property type="project" value="InterPro"/>
</dbReference>
<dbReference type="SUPFAM" id="SSF143243">
    <property type="entry name" value="Nqo5-like"/>
    <property type="match status" value="1"/>
</dbReference>
<feature type="domain" description="NADH-quinone oxidoreductase subunit D" evidence="14">
    <location>
        <begin position="274"/>
        <end position="544"/>
    </location>
</feature>
<dbReference type="PATRIC" id="fig|1447256.3.peg.1802"/>
<dbReference type="InterPro" id="IPR026662">
    <property type="entry name" value="NDH-1_subunit_CD"/>
</dbReference>
<keyword evidence="4" id="KW-1003">Cell membrane</keyword>
<dbReference type="Gene3D" id="1.10.645.10">
    <property type="entry name" value="Cytochrome-c3 Hydrogenase, chain B"/>
    <property type="match status" value="1"/>
</dbReference>
<dbReference type="Gene3D" id="3.30.460.80">
    <property type="entry name" value="NADH:ubiquinone oxidoreductase, 30kDa subunit"/>
    <property type="match status" value="1"/>
</dbReference>
<dbReference type="HAMAP" id="MF_01397">
    <property type="entry name" value="NDH1_NuoCD_2"/>
    <property type="match status" value="1"/>
</dbReference>
<organism evidence="15 16">
    <name type="scientific">Aliarcobacter butzleri L348</name>
    <dbReference type="NCBI Taxonomy" id="1447256"/>
    <lineage>
        <taxon>Bacteria</taxon>
        <taxon>Pseudomonadati</taxon>
        <taxon>Campylobacterota</taxon>
        <taxon>Epsilonproteobacteria</taxon>
        <taxon>Campylobacterales</taxon>
        <taxon>Arcobacteraceae</taxon>
        <taxon>Aliarcobacter</taxon>
    </lineage>
</organism>
<dbReference type="InterPro" id="IPR022885">
    <property type="entry name" value="NDH1_su_D/H"/>
</dbReference>
<comment type="catalytic activity">
    <reaction evidence="12">
        <text>a quinone + NADH + 5 H(+)(in) = a quinol + NAD(+) + 4 H(+)(out)</text>
        <dbReference type="Rhea" id="RHEA:57888"/>
        <dbReference type="ChEBI" id="CHEBI:15378"/>
        <dbReference type="ChEBI" id="CHEBI:24646"/>
        <dbReference type="ChEBI" id="CHEBI:57540"/>
        <dbReference type="ChEBI" id="CHEBI:57945"/>
        <dbReference type="ChEBI" id="CHEBI:132124"/>
    </reaction>
</comment>
<dbReference type="PANTHER" id="PTHR11993:SF10">
    <property type="entry name" value="NADH DEHYDROGENASE [UBIQUINONE] IRON-SULFUR PROTEIN 2, MITOCHONDRIAL"/>
    <property type="match status" value="1"/>
</dbReference>
<accession>A0A0G9JVB5</accession>
<dbReference type="Proteomes" id="UP000035514">
    <property type="component" value="Unassembled WGS sequence"/>
</dbReference>
<dbReference type="HAMAP" id="MF_01358">
    <property type="entry name" value="NDH1_NuoD"/>
    <property type="match status" value="1"/>
</dbReference>
<dbReference type="GO" id="GO:0008137">
    <property type="term" value="F:NADH dehydrogenase (ubiquinone) activity"/>
    <property type="evidence" value="ECO:0007669"/>
    <property type="project" value="InterPro"/>
</dbReference>
<evidence type="ECO:0000256" key="7">
    <source>
        <dbReference type="ARBA" id="ARBA00022967"/>
    </source>
</evidence>
<keyword evidence="5" id="KW-0997">Cell inner membrane</keyword>
<dbReference type="Pfam" id="PF00346">
    <property type="entry name" value="Complex1_49kDa"/>
    <property type="match status" value="1"/>
</dbReference>
<sequence>MLNCDMLIDSKDLKSTISKLKNEENYTILLDVTAVDYLKFPDITPSRFAVIYILRDSTFTKEITIKSYVDDNTLEIDSLYDLYESADWAERETFDQYGIKFVGHPNLKRVLNHHQFIGHPLRKDYKITKGQICTETEDLMDEMVPKLKSKGYKKEEIDDLMLLNVGPSHPASHGTIRNFVAMEGETITACVTEIGYLHRGFEKACEHHTYSQIIPYTDRLNYCSAILNNIGYSKAVEEMLGIEITPRAKMIRVIIGELSRILDHLVCNAANMVDLGGLTNFWYLFSPRDMAYDLLSKLTGARLTNTYTRIGGLEFDLYDGFDKDLEEVLKAVEKGVEDALSLIAHNRIYHDRTQDVGVIKADFALRNGISGPNLRAAGVACDLRKDKPYYGYENFDFDVVIGSHGDVYDRMMCRFEEMRQSTKIIRQAMKNLPDGAINVYAPGVILPSKKDVYGNIESLMNQFKLTFEGIQVPKGEYYSFSEAANGELGFFIVSDGSGRPYKVKCRPPCFYSLAAYSKIVEGTMLADAVVTMASMNFIAGEFDR</sequence>
<feature type="domain" description="NADH:ubiquinone oxidoreductase 30kDa subunit" evidence="13">
    <location>
        <begin position="8"/>
        <end position="129"/>
    </location>
</feature>
<proteinExistence type="inferred from homology"/>
<comment type="subcellular location">
    <subcellularLocation>
        <location evidence="1">Cell inner membrane</location>
        <topology evidence="1">Peripheral membrane protein</topology>
    </subcellularLocation>
</comment>
<evidence type="ECO:0000256" key="9">
    <source>
        <dbReference type="ARBA" id="ARBA00023136"/>
    </source>
</evidence>
<keyword evidence="6" id="KW-0874">Quinone</keyword>
<evidence type="ECO:0000256" key="12">
    <source>
        <dbReference type="ARBA" id="ARBA00047712"/>
    </source>
</evidence>
<dbReference type="NCBIfam" id="NF004739">
    <property type="entry name" value="PRK06075.1"/>
    <property type="match status" value="1"/>
</dbReference>
<reference evidence="15 16" key="1">
    <citation type="submission" date="2014-01" db="EMBL/GenBank/DDBJ databases">
        <title>Development of a Comparative Genomic Fingerprinting Assay for High Resolution Genotyping of Arcobacter butzleri.</title>
        <authorList>
            <person name="Webb A.L."/>
            <person name="Inglis G.D."/>
            <person name="Kruczkiewicz P."/>
            <person name="Selinger L.B."/>
            <person name="Taboada E.N."/>
        </authorList>
    </citation>
    <scope>NUCLEOTIDE SEQUENCE [LARGE SCALE GENOMIC DNA]</scope>
    <source>
        <strain evidence="15 16">L348</strain>
    </source>
</reference>
<comment type="subunit">
    <text evidence="11">NDH-1 is composed of 13 different subunits. Subunits NuoB, CD, E, F, and G constitute the peripheral sector of the complex.</text>
</comment>
<evidence type="ECO:0000256" key="6">
    <source>
        <dbReference type="ARBA" id="ARBA00022719"/>
    </source>
</evidence>
<gene>
    <name evidence="15" type="ORF">AA20_09225</name>
</gene>
<dbReference type="AlphaFoldDB" id="A0A0G9JVB5"/>
<dbReference type="InterPro" id="IPR037232">
    <property type="entry name" value="NADH_quin_OxRdtase_su_C/D-like"/>
</dbReference>
<protein>
    <submittedName>
        <fullName evidence="15">NADH-quinone oxidoreductase subunit C</fullName>
    </submittedName>
</protein>
<keyword evidence="3" id="KW-0813">Transport</keyword>
<dbReference type="SUPFAM" id="SSF56762">
    <property type="entry name" value="HydB/Nqo4-like"/>
    <property type="match status" value="1"/>
</dbReference>
<evidence type="ECO:0000256" key="1">
    <source>
        <dbReference type="ARBA" id="ARBA00004417"/>
    </source>
</evidence>
<keyword evidence="9" id="KW-0472">Membrane</keyword>
<comment type="similarity">
    <text evidence="2">In the C-terminal section; belongs to the complex I 49 kDa subunit family.</text>
</comment>
<evidence type="ECO:0000256" key="4">
    <source>
        <dbReference type="ARBA" id="ARBA00022475"/>
    </source>
</evidence>
<dbReference type="PANTHER" id="PTHR11993">
    <property type="entry name" value="NADH-UBIQUINONE OXIDOREDUCTASE 49 KDA SUBUNIT"/>
    <property type="match status" value="1"/>
</dbReference>
<dbReference type="GO" id="GO:0050136">
    <property type="term" value="F:NADH dehydrogenase (quinone) (non-electrogenic) activity"/>
    <property type="evidence" value="ECO:0007669"/>
    <property type="project" value="InterPro"/>
</dbReference>
<dbReference type="GO" id="GO:0048038">
    <property type="term" value="F:quinone binding"/>
    <property type="evidence" value="ECO:0007669"/>
    <property type="project" value="UniProtKB-KW"/>
</dbReference>